<reference evidence="2 3" key="1">
    <citation type="submission" date="2016-11" db="EMBL/GenBank/DDBJ databases">
        <authorList>
            <person name="Jaros S."/>
            <person name="Januszkiewicz K."/>
            <person name="Wedrychowicz H."/>
        </authorList>
    </citation>
    <scope>NUCLEOTIDE SEQUENCE [LARGE SCALE GENOMIC DNA]</scope>
    <source>
        <strain evidence="2 3">DSM 100565</strain>
    </source>
</reference>
<dbReference type="AlphaFoldDB" id="A0A1M6CAE6"/>
<evidence type="ECO:0000256" key="1">
    <source>
        <dbReference type="SAM" id="SignalP"/>
    </source>
</evidence>
<keyword evidence="3" id="KW-1185">Reference proteome</keyword>
<gene>
    <name evidence="2" type="ORF">SAMN05444417_1094</name>
</gene>
<sequence length="175" mass="18524">MTRRAPLAALLLALLAGPGAAETRHLCWRGEGGYTMTGSFTFPDSLATATFVGEGDVTAMSIEGFRDGAPLGSWTLDPAAPPRSWLLRYNAAEGRFYLGDTGDGLYQMWNADGYVDDCGSPGFGFNAGNGGQDVCVDGVYQAESTIFWDTPLLSYAAPRDPLTCSNAPLLGKAPR</sequence>
<dbReference type="RefSeq" id="WP_073326804.1">
    <property type="nucleotide sequence ID" value="NZ_FQYO01000002.1"/>
</dbReference>
<organism evidence="2 3">
    <name type="scientific">Wenxinia saemankumensis</name>
    <dbReference type="NCBI Taxonomy" id="1447782"/>
    <lineage>
        <taxon>Bacteria</taxon>
        <taxon>Pseudomonadati</taxon>
        <taxon>Pseudomonadota</taxon>
        <taxon>Alphaproteobacteria</taxon>
        <taxon>Rhodobacterales</taxon>
        <taxon>Roseobacteraceae</taxon>
        <taxon>Wenxinia</taxon>
    </lineage>
</organism>
<name>A0A1M6CAE6_9RHOB</name>
<accession>A0A1M6CAE6</accession>
<feature type="chain" id="PRO_5012070486" evidence="1">
    <location>
        <begin position="22"/>
        <end position="175"/>
    </location>
</feature>
<keyword evidence="1" id="KW-0732">Signal</keyword>
<dbReference type="STRING" id="1447782.SAMN05444417_1094"/>
<feature type="signal peptide" evidence="1">
    <location>
        <begin position="1"/>
        <end position="21"/>
    </location>
</feature>
<dbReference type="OrthoDB" id="7860723at2"/>
<protein>
    <submittedName>
        <fullName evidence="2">Uncharacterized protein</fullName>
    </submittedName>
</protein>
<dbReference type="EMBL" id="FQYO01000002">
    <property type="protein sequence ID" value="SHI57977.1"/>
    <property type="molecule type" value="Genomic_DNA"/>
</dbReference>
<proteinExistence type="predicted"/>
<evidence type="ECO:0000313" key="2">
    <source>
        <dbReference type="EMBL" id="SHI57977.1"/>
    </source>
</evidence>
<dbReference type="Proteomes" id="UP000184292">
    <property type="component" value="Unassembled WGS sequence"/>
</dbReference>
<evidence type="ECO:0000313" key="3">
    <source>
        <dbReference type="Proteomes" id="UP000184292"/>
    </source>
</evidence>